<evidence type="ECO:0000313" key="7">
    <source>
        <dbReference type="Proteomes" id="UP000789524"/>
    </source>
</evidence>
<evidence type="ECO:0000256" key="3">
    <source>
        <dbReference type="ARBA" id="ARBA00023274"/>
    </source>
</evidence>
<gene>
    <name evidence="6" type="ORF">DCHRY22_LOCUS12403</name>
</gene>
<keyword evidence="2" id="KW-0689">Ribosomal protein</keyword>
<sequence length="446" mass="49347">MSLSVARPLVSVYTEKSEKVADANIPLPFVFKAPIRPDLVNDVHVSMSKNSRQPYCVSKEAGHQTSAESWGTGRAVARIPRVRGGGTHRSGQGAFGNMCRGGRMFAPTKPWRRWHRRVNLRQRRAAAAAAVAAAGVPALVQARGHIIEKVPEFPLVVADSVQAIEKTKQAVIFLRRVKAWSDVLKVYKSQRLRAGKGKMRNRRKLQRKGPLIVYHKDQGLSKAFRNIPGVETISVNKLNLLKLAPGGHVGRFIIWTKSAFERLDPLFGSWKTPSKLKKGFNLPQPKMANTDLSRLLKCDEIRKVLRAPNKRVVRAPRKLNPLSNARAMLRLNPYAAVLKRKAVLDQNKRSDARALALAEKRGCVHVASVPSVDACGGVLIQHYAAAASVCIKLPASDPVARAQRVRERRAKSLKLAAAKDPKKKKVVKKTPPPPKKEKKPKKAAEK</sequence>
<dbReference type="OrthoDB" id="10259785at2759"/>
<name>A0A8J2R168_9NEOP</name>
<dbReference type="SUPFAM" id="SSF52166">
    <property type="entry name" value="Ribosomal protein L4"/>
    <property type="match status" value="1"/>
</dbReference>
<dbReference type="InterPro" id="IPR023574">
    <property type="entry name" value="Ribosomal_uL4_dom_sf"/>
</dbReference>
<dbReference type="GO" id="GO:0003735">
    <property type="term" value="F:structural constituent of ribosome"/>
    <property type="evidence" value="ECO:0007669"/>
    <property type="project" value="InterPro"/>
</dbReference>
<comment type="caution">
    <text evidence="6">The sequence shown here is derived from an EMBL/GenBank/DDBJ whole genome shotgun (WGS) entry which is preliminary data.</text>
</comment>
<dbReference type="FunFam" id="3.40.1370.10:FF:000002">
    <property type="entry name" value="60S ribosomal protein L4"/>
    <property type="match status" value="1"/>
</dbReference>
<proteinExistence type="inferred from homology"/>
<feature type="compositionally biased region" description="Basic residues" evidence="4">
    <location>
        <begin position="436"/>
        <end position="446"/>
    </location>
</feature>
<comment type="similarity">
    <text evidence="1">Belongs to the universal ribosomal protein uL4 family.</text>
</comment>
<organism evidence="6 7">
    <name type="scientific">Danaus chrysippus</name>
    <name type="common">African queen</name>
    <dbReference type="NCBI Taxonomy" id="151541"/>
    <lineage>
        <taxon>Eukaryota</taxon>
        <taxon>Metazoa</taxon>
        <taxon>Ecdysozoa</taxon>
        <taxon>Arthropoda</taxon>
        <taxon>Hexapoda</taxon>
        <taxon>Insecta</taxon>
        <taxon>Pterygota</taxon>
        <taxon>Neoptera</taxon>
        <taxon>Endopterygota</taxon>
        <taxon>Lepidoptera</taxon>
        <taxon>Glossata</taxon>
        <taxon>Ditrysia</taxon>
        <taxon>Papilionoidea</taxon>
        <taxon>Nymphalidae</taxon>
        <taxon>Danainae</taxon>
        <taxon>Danaini</taxon>
        <taxon>Danaina</taxon>
        <taxon>Danaus</taxon>
        <taxon>Anosia</taxon>
    </lineage>
</organism>
<dbReference type="GO" id="GO:0006412">
    <property type="term" value="P:translation"/>
    <property type="evidence" value="ECO:0007669"/>
    <property type="project" value="InterPro"/>
</dbReference>
<keyword evidence="3" id="KW-0687">Ribonucleoprotein</keyword>
<evidence type="ECO:0000256" key="1">
    <source>
        <dbReference type="ARBA" id="ARBA00010528"/>
    </source>
</evidence>
<feature type="region of interest" description="Disordered" evidence="4">
    <location>
        <begin position="403"/>
        <end position="446"/>
    </location>
</feature>
<dbReference type="GO" id="GO:1990904">
    <property type="term" value="C:ribonucleoprotein complex"/>
    <property type="evidence" value="ECO:0007669"/>
    <property type="project" value="UniProtKB-KW"/>
</dbReference>
<dbReference type="InterPro" id="IPR002136">
    <property type="entry name" value="Ribosomal_uL4"/>
</dbReference>
<feature type="domain" description="Large ribosomal subunit protein uL4 C-terminal" evidence="5">
    <location>
        <begin position="278"/>
        <end position="350"/>
    </location>
</feature>
<evidence type="ECO:0000256" key="2">
    <source>
        <dbReference type="ARBA" id="ARBA00022980"/>
    </source>
</evidence>
<dbReference type="Proteomes" id="UP000789524">
    <property type="component" value="Unassembled WGS sequence"/>
</dbReference>
<dbReference type="PANTHER" id="PTHR19431">
    <property type="entry name" value="60S RIBOSOMAL PROTEIN L4"/>
    <property type="match status" value="1"/>
</dbReference>
<dbReference type="AlphaFoldDB" id="A0A8J2R168"/>
<dbReference type="InterPro" id="IPR045240">
    <property type="entry name" value="Ribosomal_uL4_euk/arch"/>
</dbReference>
<evidence type="ECO:0000259" key="5">
    <source>
        <dbReference type="Pfam" id="PF14374"/>
    </source>
</evidence>
<dbReference type="Pfam" id="PF00573">
    <property type="entry name" value="Ribosomal_L4"/>
    <property type="match status" value="1"/>
</dbReference>
<evidence type="ECO:0000313" key="6">
    <source>
        <dbReference type="EMBL" id="CAG9577588.1"/>
    </source>
</evidence>
<dbReference type="GO" id="GO:0005840">
    <property type="term" value="C:ribosome"/>
    <property type="evidence" value="ECO:0007669"/>
    <property type="project" value="UniProtKB-KW"/>
</dbReference>
<protein>
    <submittedName>
        <fullName evidence="6">(African queen) hypothetical protein</fullName>
    </submittedName>
</protein>
<keyword evidence="7" id="KW-1185">Reference proteome</keyword>
<evidence type="ECO:0000256" key="4">
    <source>
        <dbReference type="SAM" id="MobiDB-lite"/>
    </source>
</evidence>
<dbReference type="EMBL" id="CAKASE010000076">
    <property type="protein sequence ID" value="CAG9577588.1"/>
    <property type="molecule type" value="Genomic_DNA"/>
</dbReference>
<dbReference type="Gene3D" id="3.40.1370.10">
    <property type="match status" value="1"/>
</dbReference>
<dbReference type="InterPro" id="IPR025755">
    <property type="entry name" value="Ribos_uL4_C_dom"/>
</dbReference>
<reference evidence="6" key="1">
    <citation type="submission" date="2021-09" db="EMBL/GenBank/DDBJ databases">
        <authorList>
            <person name="Martin H S."/>
        </authorList>
    </citation>
    <scope>NUCLEOTIDE SEQUENCE</scope>
</reference>
<accession>A0A8J2R168</accession>
<dbReference type="Pfam" id="PF14374">
    <property type="entry name" value="Ribos_L4_asso_C"/>
    <property type="match status" value="1"/>
</dbReference>